<sequence length="199" mass="23152">MIVKVWRRVRKLPSHLFRRCLRRAFHFDRWHITALSERKYARDIIAHVNARPAERRGALVEIGCGLGDIISNARYARRLGLDREPNVLRAAAFLARAKCKGRIEWGVFEFPRAELEGRYDVIVLVNWIHHVRPDVLKAWVADYMNGHLADGGEIILDTVRDADYEYNHSIEHLTDALACRVERLGQYERQREVFAIGKA</sequence>
<protein>
    <recommendedName>
        <fullName evidence="1">Methyltransferase type 12 domain-containing protein</fullName>
    </recommendedName>
</protein>
<dbReference type="InterPro" id="IPR029063">
    <property type="entry name" value="SAM-dependent_MTases_sf"/>
</dbReference>
<evidence type="ECO:0000313" key="2">
    <source>
        <dbReference type="EMBL" id="GAH73003.1"/>
    </source>
</evidence>
<dbReference type="Gene3D" id="3.40.50.150">
    <property type="entry name" value="Vaccinia Virus protein VP39"/>
    <property type="match status" value="1"/>
</dbReference>
<dbReference type="InterPro" id="IPR013217">
    <property type="entry name" value="Methyltransf_12"/>
</dbReference>
<reference evidence="2" key="1">
    <citation type="journal article" date="2014" name="Front. Microbiol.">
        <title>High frequency of phylogenetically diverse reductive dehalogenase-homologous genes in deep subseafloor sedimentary metagenomes.</title>
        <authorList>
            <person name="Kawai M."/>
            <person name="Futagami T."/>
            <person name="Toyoda A."/>
            <person name="Takaki Y."/>
            <person name="Nishi S."/>
            <person name="Hori S."/>
            <person name="Arai W."/>
            <person name="Tsubouchi T."/>
            <person name="Morono Y."/>
            <person name="Uchiyama I."/>
            <person name="Ito T."/>
            <person name="Fujiyama A."/>
            <person name="Inagaki F."/>
            <person name="Takami H."/>
        </authorList>
    </citation>
    <scope>NUCLEOTIDE SEQUENCE</scope>
    <source>
        <strain evidence="2">Expedition CK06-06</strain>
    </source>
</reference>
<evidence type="ECO:0000259" key="1">
    <source>
        <dbReference type="Pfam" id="PF08242"/>
    </source>
</evidence>
<dbReference type="Pfam" id="PF08242">
    <property type="entry name" value="Methyltransf_12"/>
    <property type="match status" value="1"/>
</dbReference>
<proteinExistence type="predicted"/>
<accession>X1JT81</accession>
<dbReference type="EMBL" id="BARU01029961">
    <property type="protein sequence ID" value="GAH73003.1"/>
    <property type="molecule type" value="Genomic_DNA"/>
</dbReference>
<dbReference type="AlphaFoldDB" id="X1JT81"/>
<feature type="domain" description="Methyltransferase type 12" evidence="1">
    <location>
        <begin position="60"/>
        <end position="153"/>
    </location>
</feature>
<name>X1JT81_9ZZZZ</name>
<comment type="caution">
    <text evidence="2">The sequence shown here is derived from an EMBL/GenBank/DDBJ whole genome shotgun (WGS) entry which is preliminary data.</text>
</comment>
<dbReference type="SUPFAM" id="SSF53335">
    <property type="entry name" value="S-adenosyl-L-methionine-dependent methyltransferases"/>
    <property type="match status" value="1"/>
</dbReference>
<gene>
    <name evidence="2" type="ORF">S03H2_47599</name>
</gene>
<organism evidence="2">
    <name type="scientific">marine sediment metagenome</name>
    <dbReference type="NCBI Taxonomy" id="412755"/>
    <lineage>
        <taxon>unclassified sequences</taxon>
        <taxon>metagenomes</taxon>
        <taxon>ecological metagenomes</taxon>
    </lineage>
</organism>